<keyword evidence="2" id="KW-1185">Reference proteome</keyword>
<name>A0ABN2VJZ1_9ACTN</name>
<evidence type="ECO:0008006" key="3">
    <source>
        <dbReference type="Google" id="ProtNLM"/>
    </source>
</evidence>
<accession>A0ABN2VJZ1</accession>
<dbReference type="Proteomes" id="UP001500751">
    <property type="component" value="Unassembled WGS sequence"/>
</dbReference>
<reference evidence="1 2" key="1">
    <citation type="journal article" date="2019" name="Int. J. Syst. Evol. Microbiol.">
        <title>The Global Catalogue of Microorganisms (GCM) 10K type strain sequencing project: providing services to taxonomists for standard genome sequencing and annotation.</title>
        <authorList>
            <consortium name="The Broad Institute Genomics Platform"/>
            <consortium name="The Broad Institute Genome Sequencing Center for Infectious Disease"/>
            <person name="Wu L."/>
            <person name="Ma J."/>
        </authorList>
    </citation>
    <scope>NUCLEOTIDE SEQUENCE [LARGE SCALE GENOMIC DNA]</scope>
    <source>
        <strain evidence="1 2">JCM 16014</strain>
    </source>
</reference>
<protein>
    <recommendedName>
        <fullName evidence="3">Transposase</fullName>
    </recommendedName>
</protein>
<sequence>MNALAEQFVRTTREDCTDRMLIISERHPRVVLQQYIEHNNAGRSHQGNGMGLRAPDDASNVIPFPAAPQRIRRKPILGGLINEYQTVA</sequence>
<evidence type="ECO:0000313" key="1">
    <source>
        <dbReference type="EMBL" id="GAA2064285.1"/>
    </source>
</evidence>
<dbReference type="RefSeq" id="WP_344671878.1">
    <property type="nucleotide sequence ID" value="NZ_BAAAQN010000095.1"/>
</dbReference>
<proteinExistence type="predicted"/>
<organism evidence="1 2">
    <name type="scientific">Catenulispora yoronensis</name>
    <dbReference type="NCBI Taxonomy" id="450799"/>
    <lineage>
        <taxon>Bacteria</taxon>
        <taxon>Bacillati</taxon>
        <taxon>Actinomycetota</taxon>
        <taxon>Actinomycetes</taxon>
        <taxon>Catenulisporales</taxon>
        <taxon>Catenulisporaceae</taxon>
        <taxon>Catenulispora</taxon>
    </lineage>
</organism>
<dbReference type="EMBL" id="BAAAQN010000095">
    <property type="protein sequence ID" value="GAA2064285.1"/>
    <property type="molecule type" value="Genomic_DNA"/>
</dbReference>
<evidence type="ECO:0000313" key="2">
    <source>
        <dbReference type="Proteomes" id="UP001500751"/>
    </source>
</evidence>
<comment type="caution">
    <text evidence="1">The sequence shown here is derived from an EMBL/GenBank/DDBJ whole genome shotgun (WGS) entry which is preliminary data.</text>
</comment>
<gene>
    <name evidence="1" type="ORF">GCM10009839_89700</name>
</gene>